<dbReference type="EMBL" id="JARYMX010000004">
    <property type="protein sequence ID" value="KAJ9552899.1"/>
    <property type="molecule type" value="Genomic_DNA"/>
</dbReference>
<protein>
    <submittedName>
        <fullName evidence="1">Uncharacterized protein</fullName>
    </submittedName>
</protein>
<organism evidence="1 2">
    <name type="scientific">Centaurea solstitialis</name>
    <name type="common">yellow star-thistle</name>
    <dbReference type="NCBI Taxonomy" id="347529"/>
    <lineage>
        <taxon>Eukaryota</taxon>
        <taxon>Viridiplantae</taxon>
        <taxon>Streptophyta</taxon>
        <taxon>Embryophyta</taxon>
        <taxon>Tracheophyta</taxon>
        <taxon>Spermatophyta</taxon>
        <taxon>Magnoliopsida</taxon>
        <taxon>eudicotyledons</taxon>
        <taxon>Gunneridae</taxon>
        <taxon>Pentapetalae</taxon>
        <taxon>asterids</taxon>
        <taxon>campanulids</taxon>
        <taxon>Asterales</taxon>
        <taxon>Asteraceae</taxon>
        <taxon>Carduoideae</taxon>
        <taxon>Cardueae</taxon>
        <taxon>Centaureinae</taxon>
        <taxon>Centaurea</taxon>
    </lineage>
</organism>
<comment type="caution">
    <text evidence="1">The sequence shown here is derived from an EMBL/GenBank/DDBJ whole genome shotgun (WGS) entry which is preliminary data.</text>
</comment>
<accession>A0AA38T1Z6</accession>
<evidence type="ECO:0000313" key="2">
    <source>
        <dbReference type="Proteomes" id="UP001172457"/>
    </source>
</evidence>
<dbReference type="Proteomes" id="UP001172457">
    <property type="component" value="Chromosome 4"/>
</dbReference>
<dbReference type="AlphaFoldDB" id="A0AA38T1Z6"/>
<name>A0AA38T1Z6_9ASTR</name>
<evidence type="ECO:0000313" key="1">
    <source>
        <dbReference type="EMBL" id="KAJ9552899.1"/>
    </source>
</evidence>
<sequence>MACLVSLCSFTHFTSHKTLIQDLQERCPNSCRLLLSSSTCLTGIHFVALKTYGEELRSMKRCHLRRYCGDDVLLDYKLVRSSSPRVISGFWVGPDVAEDGWGFVEAVVNQISDFDYF</sequence>
<keyword evidence="2" id="KW-1185">Reference proteome</keyword>
<proteinExistence type="predicted"/>
<gene>
    <name evidence="1" type="ORF">OSB04_016944</name>
</gene>
<reference evidence="1" key="1">
    <citation type="submission" date="2023-03" db="EMBL/GenBank/DDBJ databases">
        <title>Chromosome-scale reference genome and RAD-based genetic map of yellow starthistle (Centaurea solstitialis) reveal putative structural variation and QTLs associated with invader traits.</title>
        <authorList>
            <person name="Reatini B."/>
            <person name="Cang F.A."/>
            <person name="Jiang Q."/>
            <person name="Mckibben M.T.W."/>
            <person name="Barker M.S."/>
            <person name="Rieseberg L.H."/>
            <person name="Dlugosch K.M."/>
        </authorList>
    </citation>
    <scope>NUCLEOTIDE SEQUENCE</scope>
    <source>
        <strain evidence="1">CAN-66</strain>
        <tissue evidence="1">Leaf</tissue>
    </source>
</reference>